<dbReference type="HOGENOM" id="CLU_1373294_0_0_1"/>
<protein>
    <submittedName>
        <fullName evidence="1">Uncharacterized protein</fullName>
    </submittedName>
</protein>
<proteinExistence type="predicted"/>
<accession>G0P0P0</accession>
<name>G0P0P0_CAEBE</name>
<evidence type="ECO:0000313" key="2">
    <source>
        <dbReference type="Proteomes" id="UP000008068"/>
    </source>
</evidence>
<dbReference type="EMBL" id="GL380002">
    <property type="protein sequence ID" value="EGT41812.1"/>
    <property type="molecule type" value="Genomic_DNA"/>
</dbReference>
<dbReference type="OrthoDB" id="5884642at2759"/>
<reference evidence="2" key="1">
    <citation type="submission" date="2011-07" db="EMBL/GenBank/DDBJ databases">
        <authorList>
            <consortium name="Caenorhabditis brenneri Sequencing and Analysis Consortium"/>
            <person name="Wilson R.K."/>
        </authorList>
    </citation>
    <scope>NUCLEOTIDE SEQUENCE [LARGE SCALE GENOMIC DNA]</scope>
    <source>
        <strain evidence="2">PB2801</strain>
    </source>
</reference>
<dbReference type="eggNOG" id="ENOG502T3KQ">
    <property type="taxonomic scope" value="Eukaryota"/>
</dbReference>
<gene>
    <name evidence="1" type="ORF">CAEBREN_10838</name>
</gene>
<evidence type="ECO:0000313" key="1">
    <source>
        <dbReference type="EMBL" id="EGT41812.1"/>
    </source>
</evidence>
<dbReference type="AlphaFoldDB" id="G0P0P0"/>
<dbReference type="Proteomes" id="UP000008068">
    <property type="component" value="Unassembled WGS sequence"/>
</dbReference>
<dbReference type="InParanoid" id="G0P0P0"/>
<sequence length="199" mass="22856">MAMNRKNVDNSSPGSTRWLESKMTKLFGRQERKSVSMGREDLSHSVCPNKLTTALDDVRSKSYNEMLARQNSSTTIKAPDRLRSCMSNSDRYFDKVPECFSHAITPCQTPDTLPFDKNMRPAVYKISQEDRRSPRRAIDLLFPEREKKNVSFFENSKSISSYDEVVNRGGSGFRILSIVDHETNTITFPKYEPPKGFRL</sequence>
<organism evidence="2">
    <name type="scientific">Caenorhabditis brenneri</name>
    <name type="common">Nematode worm</name>
    <dbReference type="NCBI Taxonomy" id="135651"/>
    <lineage>
        <taxon>Eukaryota</taxon>
        <taxon>Metazoa</taxon>
        <taxon>Ecdysozoa</taxon>
        <taxon>Nematoda</taxon>
        <taxon>Chromadorea</taxon>
        <taxon>Rhabditida</taxon>
        <taxon>Rhabditina</taxon>
        <taxon>Rhabditomorpha</taxon>
        <taxon>Rhabditoidea</taxon>
        <taxon>Rhabditidae</taxon>
        <taxon>Peloderinae</taxon>
        <taxon>Caenorhabditis</taxon>
    </lineage>
</organism>
<keyword evidence="2" id="KW-1185">Reference proteome</keyword>